<evidence type="ECO:0000313" key="3">
    <source>
        <dbReference type="Proteomes" id="UP000293433"/>
    </source>
</evidence>
<name>A0A4Q7LU47_9BURK</name>
<organism evidence="2 3">
    <name type="scientific">Sphaerotilus mobilis</name>
    <dbReference type="NCBI Taxonomy" id="47994"/>
    <lineage>
        <taxon>Bacteria</taxon>
        <taxon>Pseudomonadati</taxon>
        <taxon>Pseudomonadota</taxon>
        <taxon>Betaproteobacteria</taxon>
        <taxon>Burkholderiales</taxon>
        <taxon>Sphaerotilaceae</taxon>
        <taxon>Sphaerotilus</taxon>
    </lineage>
</organism>
<evidence type="ECO:0000256" key="1">
    <source>
        <dbReference type="SAM" id="MobiDB-lite"/>
    </source>
</evidence>
<evidence type="ECO:0000313" key="2">
    <source>
        <dbReference type="EMBL" id="RZS58596.1"/>
    </source>
</evidence>
<dbReference type="OrthoDB" id="7051116at2"/>
<feature type="region of interest" description="Disordered" evidence="1">
    <location>
        <begin position="755"/>
        <end position="787"/>
    </location>
</feature>
<dbReference type="RefSeq" id="WP_130480724.1">
    <property type="nucleotide sequence ID" value="NZ_SGWV01000007.1"/>
</dbReference>
<proteinExistence type="predicted"/>
<gene>
    <name evidence="2" type="ORF">EV685_0891</name>
</gene>
<protein>
    <submittedName>
        <fullName evidence="2">Uncharacterized protein</fullName>
    </submittedName>
</protein>
<feature type="region of interest" description="Disordered" evidence="1">
    <location>
        <begin position="686"/>
        <end position="722"/>
    </location>
</feature>
<reference evidence="2 3" key="1">
    <citation type="submission" date="2019-02" db="EMBL/GenBank/DDBJ databases">
        <title>Genomic Encyclopedia of Type Strains, Phase IV (KMG-IV): sequencing the most valuable type-strain genomes for metagenomic binning, comparative biology and taxonomic classification.</title>
        <authorList>
            <person name="Goeker M."/>
        </authorList>
    </citation>
    <scope>NUCLEOTIDE SEQUENCE [LARGE SCALE GENOMIC DNA]</scope>
    <source>
        <strain evidence="2 3">DSM 10617</strain>
    </source>
</reference>
<accession>A0A4Q7LU47</accession>
<feature type="compositionally biased region" description="Polar residues" evidence="1">
    <location>
        <begin position="1857"/>
        <end position="1868"/>
    </location>
</feature>
<dbReference type="Proteomes" id="UP000293433">
    <property type="component" value="Unassembled WGS sequence"/>
</dbReference>
<keyword evidence="3" id="KW-1185">Reference proteome</keyword>
<comment type="caution">
    <text evidence="2">The sequence shown here is derived from an EMBL/GenBank/DDBJ whole genome shotgun (WGS) entry which is preliminary data.</text>
</comment>
<feature type="region of interest" description="Disordered" evidence="1">
    <location>
        <begin position="1839"/>
        <end position="1869"/>
    </location>
</feature>
<sequence>MANLALLDLVRPYLLRGENLGAQHAALSVLRVVSVTCADDDFGAVLRGRCEFNGRLSIDPSAGGLRIQAGVDEAAPAHDPSRRTPVFDIRETRVDFELFVPRAGSALIAQGAGTVTASGFVPTRAVLDAWDTLPLDPAPSDYPSTGWTLDLILAAPTLRPPFLHPAKLNALGLLEPDSAFQDVALTLPKLRFRLSHGNAVGAQLRFELVSAGATTLDDPADIGVAELIAMNPPYAFVGGERDRVFGIGFRSATLDLSSESTPPAILAKAGVGEDWTGLYLPEVRVFFSPNGARDFAFEAGARELLIGFGEQDGFWGDFEAMLVNQGSGELAVTVRFVDEQGRAHGIERTGSSGTPQASTTLARARLPARTRMVIDVRGGRAPYTRRARIGSAAEAAGMAFVVDLSTTPQQEIRVSVSDGTAGTPLTATLVIQAERRSATPTLPAPGDTPAPSLVATLSAPADTPVIVLVSQTDTEVVLATEPRDPTLLWAVDGGAWSAAQPALTVTLGPGQTRQVQARRPGTTAPGTLDVFFYYDEPEPVPDAGETGALRGHAGVGDNLSTVRAVSETERRRRPGHQSPTTAHARWFDLAGNGAAIGIRGHASYESDPGRSTYNYRLARRRAIATREAIAAAFPSRHFNFSDLKPADAAATATQVSTWVADSGWASHGSDREGWWKAEVILPPGLSSAADDASGTVQRPAAPPPPPTEPEVVDPPVAEPQTPDWFRSAKLKLRVVRSQLIAGEIEAEVDIQTATESQLSRSGQLGGNPPPDVHTLENGTPVGADNPADGITRLRVLCQSDPGTGRVTTLLSVGADPADKDGLFYAGWIPGQPMPASKDLPLTLLGSYLSFWPLLVEAANGGRGETVDATLGVAALVVPGVIAALPWFQVERVIVYGAEYQQKNRGEEFEGQLLFDIGIDWSVNILDGLIVVPRDHPLAIRYKAIGLRLGNTAESGAPQFVFKPIFDSARGYSIDIASGGALRIGEPLGQILRVLGARLSRSNPLTFEIDIGLGVDLGVISVERASVRAYLDEPRPPELTALQAGVDIPGALVGTGYLEIRSGTDAGGNPVSIIAGQLDLTLRPLSVRVAAAVAVATITEGTRVATGVYVGLNVVLPVGLPLGSSGLGIFGFRGIFGMHFERNSSIGAGTGVPALAWLQAAGGQPHLLTHGGVDLWKPRIDRWSFGLGMLIGTMEGGVLMNLDGTLILELPGPRVLIMMNARIVSPPPSMDGLGMSGGILAVIEITPEHFLIGILISWEVEDLIKIVIPVEAVFPFSPHLHKWHIYLGARPDIARPVEVDVLGIVRGTGYLMFKGDGLPAYTVLGATLPAIKGFGIGLGVAASFTWGDVDAGLYLRIGGGMDAVIGFDPFILAGTVYVSGELRLFIVSIGAYAQLTAKVNEEDDGHLALWVHGEACGKVSFLFFDIEGCVEITLSGPEKSSPMPTLVEKLSLKSRSPALLAGTGVDRGLDVSLGDALARASLPTREELAGIVVPIDAVPVVSMTLTPDVAPGLAITGLGTSLNAPAGLLPDPGGGSGLSERGGEKYQYRITAVALERIDPVSGGVLSPAVDGSSAPALWWTLRDATEANANAQLALLTWEPTPATKAIEKTERLTETIRERWGRVCEPAAPAAEVLWTFRWEPYGPSASGWDLEGVAWPDPPGTRRSGRPDTGLHVSERWRSGDATLDMQRGIVPALVIGGLVACWHGPADGGGTTVPGTGVGATVGPTLSTGVRQLVRPLIRPQEQDAPRLLVGGLGPVTTEPTAGGGQVLAADDPVATRFMRRPEALPLRISPALHAKVAATLALEQAARVDPVTNLLDRADGLDAARLIALARTLGNVSGDAGRTDPPAPAPAQDGNSRAATTGSTGARCEVRVLQAPMLDDGRPVAIGNPALAETIARQLKQRGVTHGQLDDVVVVHSGAFVRGHLLLFADRERTTDQTLIVRLLDAQGVELSREVVDPNDRVPPKLLPARWTQADGPWIDDIAELLRWGMQRKLMAVLLNLGKDNRSERADRIEIGTLRREGQNPPQDLPKNLEPAYFVGAFSALRGGEVGRQDWDDRQITHDQAVITQAVGPASSDCALLFADATYRLRVVWEGVRPSDAKTAAATQDFWFRTDRIGRADGDPLKPVFEQTEPLPVRLDPWMLVTLPADQEAQAFYEEAPRLVFNTHDVDRLFAAYGHELRVRFQAASSRHPVARPGVPHPLPITAPFLAPVKATILSPWEEAATEVLASDAPCVPVDEDRIRHSVIDIPIPLEPYTDYILDVELLPTGAAADARGPSIYRRHFSTGGYATRAGLAGSIQGVQPTARACAVGAFAGLPALFAGRVPEGAEIDEQLRAKGIEPLGLPTQPRIVVFWSQAGSSPPQPEAVLIDATEPLWRTRPYPAKVTDSSGPVDASRWVLQDTEWLQLQDASAAGVLAVDGIVKAPGLQRALVVLAPHGRGRQLRLDLVAIGFPGLPFLGAAEQRTTVLDLRLARAPWEED</sequence>
<dbReference type="EMBL" id="SGWV01000007">
    <property type="protein sequence ID" value="RZS58596.1"/>
    <property type="molecule type" value="Genomic_DNA"/>
</dbReference>